<dbReference type="CDD" id="cd01368">
    <property type="entry name" value="KISc_KIF23_like"/>
    <property type="match status" value="1"/>
</dbReference>
<comment type="caution">
    <text evidence="9">The sequence shown here is derived from an EMBL/GenBank/DDBJ whole genome shotgun (WGS) entry which is preliminary data.</text>
</comment>
<dbReference type="GO" id="GO:0003777">
    <property type="term" value="F:microtubule motor activity"/>
    <property type="evidence" value="ECO:0007669"/>
    <property type="project" value="InterPro"/>
</dbReference>
<keyword evidence="4" id="KW-0963">Cytoplasm</keyword>
<evidence type="ECO:0000256" key="1">
    <source>
        <dbReference type="ARBA" id="ARBA00004245"/>
    </source>
</evidence>
<dbReference type="InterPro" id="IPR027640">
    <property type="entry name" value="Kinesin-like_fam"/>
</dbReference>
<dbReference type="InterPro" id="IPR038105">
    <property type="entry name" value="Kif23_Arf-bd_sf"/>
</dbReference>
<dbReference type="PROSITE" id="PS50067">
    <property type="entry name" value="KINESIN_MOTOR_2"/>
    <property type="match status" value="1"/>
</dbReference>
<dbReference type="Gene3D" id="3.40.850.10">
    <property type="entry name" value="Kinesin motor domain"/>
    <property type="match status" value="1"/>
</dbReference>
<dbReference type="InterPro" id="IPR036961">
    <property type="entry name" value="Kinesin_motor_dom_sf"/>
</dbReference>
<dbReference type="GO" id="GO:0008017">
    <property type="term" value="F:microtubule binding"/>
    <property type="evidence" value="ECO:0007669"/>
    <property type="project" value="InterPro"/>
</dbReference>
<dbReference type="InterPro" id="IPR001752">
    <property type="entry name" value="Kinesin_motor_dom"/>
</dbReference>
<keyword evidence="10" id="KW-1185">Reference proteome</keyword>
<dbReference type="InterPro" id="IPR019821">
    <property type="entry name" value="Kinesin_motor_CS"/>
</dbReference>
<dbReference type="EMBL" id="JAWDGP010007899">
    <property type="protein sequence ID" value="KAK3701021.1"/>
    <property type="molecule type" value="Genomic_DNA"/>
</dbReference>
<evidence type="ECO:0000256" key="6">
    <source>
        <dbReference type="RuleBase" id="RU000394"/>
    </source>
</evidence>
<keyword evidence="3 5" id="KW-0067">ATP-binding</keyword>
<dbReference type="GO" id="GO:0005871">
    <property type="term" value="C:kinesin complex"/>
    <property type="evidence" value="ECO:0007669"/>
    <property type="project" value="TreeGrafter"/>
</dbReference>
<dbReference type="InterPro" id="IPR027417">
    <property type="entry name" value="P-loop_NTPase"/>
</dbReference>
<dbReference type="SUPFAM" id="SSF52540">
    <property type="entry name" value="P-loop containing nucleoside triphosphate hydrolases"/>
    <property type="match status" value="1"/>
</dbReference>
<dbReference type="SMART" id="SM00129">
    <property type="entry name" value="KISc"/>
    <property type="match status" value="1"/>
</dbReference>
<keyword evidence="4" id="KW-0206">Cytoskeleton</keyword>
<evidence type="ECO:0000313" key="9">
    <source>
        <dbReference type="EMBL" id="KAK3701021.1"/>
    </source>
</evidence>
<dbReference type="Proteomes" id="UP001283361">
    <property type="component" value="Unassembled WGS sequence"/>
</dbReference>
<gene>
    <name evidence="9" type="ORF">RRG08_063274</name>
</gene>
<feature type="region of interest" description="Disordered" evidence="7">
    <location>
        <begin position="747"/>
        <end position="784"/>
    </location>
</feature>
<protein>
    <recommendedName>
        <fullName evidence="6">Kinesin-like protein</fullName>
    </recommendedName>
</protein>
<evidence type="ECO:0000256" key="7">
    <source>
        <dbReference type="SAM" id="MobiDB-lite"/>
    </source>
</evidence>
<dbReference type="Gene3D" id="2.60.40.4330">
    <property type="entry name" value="Kinesin-like protein Kif23, Arf6-interacting domain"/>
    <property type="match status" value="1"/>
</dbReference>
<feature type="domain" description="Kinesin motor" evidence="8">
    <location>
        <begin position="29"/>
        <end position="440"/>
    </location>
</feature>
<dbReference type="InterPro" id="IPR032384">
    <property type="entry name" value="Kif23_Arf-bd"/>
</dbReference>
<feature type="compositionally biased region" description="Polar residues" evidence="7">
    <location>
        <begin position="747"/>
        <end position="762"/>
    </location>
</feature>
<dbReference type="GO" id="GO:0051256">
    <property type="term" value="P:mitotic spindle midzone assembly"/>
    <property type="evidence" value="ECO:0007669"/>
    <property type="project" value="TreeGrafter"/>
</dbReference>
<name>A0AAE0XPI1_9GAST</name>
<reference evidence="9" key="1">
    <citation type="journal article" date="2023" name="G3 (Bethesda)">
        <title>A reference genome for the long-term kleptoplast-retaining sea slug Elysia crispata morphotype clarki.</title>
        <authorList>
            <person name="Eastman K.E."/>
            <person name="Pendleton A.L."/>
            <person name="Shaikh M.A."/>
            <person name="Suttiyut T."/>
            <person name="Ogas R."/>
            <person name="Tomko P."/>
            <person name="Gavelis G."/>
            <person name="Widhalm J.R."/>
            <person name="Wisecaver J.H."/>
        </authorList>
    </citation>
    <scope>NUCLEOTIDE SEQUENCE</scope>
    <source>
        <strain evidence="9">ECLA1</strain>
    </source>
</reference>
<evidence type="ECO:0000256" key="3">
    <source>
        <dbReference type="ARBA" id="ARBA00022840"/>
    </source>
</evidence>
<feature type="region of interest" description="Disordered" evidence="7">
    <location>
        <begin position="553"/>
        <end position="573"/>
    </location>
</feature>
<dbReference type="PROSITE" id="PS00411">
    <property type="entry name" value="KINESIN_MOTOR_1"/>
    <property type="match status" value="1"/>
</dbReference>
<dbReference type="PRINTS" id="PR00380">
    <property type="entry name" value="KINESINHEAVY"/>
</dbReference>
<evidence type="ECO:0000256" key="5">
    <source>
        <dbReference type="PROSITE-ProRule" id="PRU00283"/>
    </source>
</evidence>
<accession>A0AAE0XPI1</accession>
<dbReference type="GO" id="GO:0005634">
    <property type="term" value="C:nucleus"/>
    <property type="evidence" value="ECO:0007669"/>
    <property type="project" value="TreeGrafter"/>
</dbReference>
<dbReference type="Pfam" id="PF16540">
    <property type="entry name" value="MKLP1_Arf_bdg"/>
    <property type="match status" value="1"/>
</dbReference>
<evidence type="ECO:0000256" key="2">
    <source>
        <dbReference type="ARBA" id="ARBA00022741"/>
    </source>
</evidence>
<proteinExistence type="inferred from homology"/>
<comment type="subcellular location">
    <subcellularLocation>
        <location evidence="1">Cytoplasm</location>
        <location evidence="1">Cytoskeleton</location>
    </subcellularLocation>
</comment>
<dbReference type="GO" id="GO:0005524">
    <property type="term" value="F:ATP binding"/>
    <property type="evidence" value="ECO:0007669"/>
    <property type="project" value="UniProtKB-UniRule"/>
</dbReference>
<dbReference type="PANTHER" id="PTHR24115:SF600">
    <property type="entry name" value="KINESIN-LIKE PROTEIN KIF23"/>
    <property type="match status" value="1"/>
</dbReference>
<keyword evidence="5 6" id="KW-0505">Motor protein</keyword>
<sequence length="909" mass="103694">MRIIFSMKYSAPIWRGRTARKRNSYQYEPVEVYCRLRPLDDPNEPTCVKVLSDSVVQLLPGENAIARNGQLKEYQYTFQHVFDETASQKAVFDNTALPLVEDLISGKNGLLFTYGITGSGKTFTMTGSAQDQGILPRCLDVLFNSIGQLQTKKYVFKPDRMNGFEVQTEADAMMDRQRKEIMPNLTTPSKTSLQRPESGDVERLMDPTVVDTVEDDNNYAVFVSYIEIYNNYVYDLLEELPYNAITGYKPPQTKILRTDSGDNMYVHNCTEIEVKQPQDAIDVFYKGQRRRKVAHTTLNAESSRSHSVFNIRLVQAPLDDRGEEVIQDSNRLCVSQLSLVDLAGSERTNRTKNSGDRLKEAGNINQSLMVLRNCLEILRENQKLGAAKLVPYRDSRLTHLFKTYFDGDGKVRMIVCVNPKSIEYEETIHVMKFAEMTQEVLITKSEENNKFDLGLTPGRRRMHQEQLERQQQEVLPTLPAALPLVEFLVGPPFPILELVNPTDDTTIRNIIQCLNERMRRKQEMALDYERSCSTFREQLVEFEKSYGSMKSRVMDLEEKTSRQEKESSRLEAKNKNLERKLNELSRQLKDAEKENQLLNLQVQDKTWKIQVEKNSKDKLRMDFRNRLQLNNEVWEKNLEKAKRQFEIEAGTQLEERDRKLELLRDLVNDEMVTTPRSRSRIAPQPTPKPRTYTTPSARSETDMASIASSAGGWSARSAAVTPGRAGNTRVQSRATSRIAAAKSIPNLNQVGTTPTPSVTSRARQPVVNPRYHRRSKSSGSAETWLEHKPADSISTNTLFQPHMTKKKSVSKLDVKDTKSASKYVLTHQEQDSSDELVTKLIKGDVVPTTSGGASVIFNDVEKLNHVSPGSRKRRSPTQPIYDPELQWTDTEDRCSVALEGHKRSRTTKL</sequence>
<keyword evidence="2 5" id="KW-0547">Nucleotide-binding</keyword>
<dbReference type="GO" id="GO:0007018">
    <property type="term" value="P:microtubule-based movement"/>
    <property type="evidence" value="ECO:0007669"/>
    <property type="project" value="InterPro"/>
</dbReference>
<evidence type="ECO:0000313" key="10">
    <source>
        <dbReference type="Proteomes" id="UP001283361"/>
    </source>
</evidence>
<evidence type="ECO:0000256" key="4">
    <source>
        <dbReference type="ARBA" id="ARBA00023212"/>
    </source>
</evidence>
<feature type="region of interest" description="Disordered" evidence="7">
    <location>
        <begin position="673"/>
        <end position="701"/>
    </location>
</feature>
<organism evidence="9 10">
    <name type="scientific">Elysia crispata</name>
    <name type="common">lettuce slug</name>
    <dbReference type="NCBI Taxonomy" id="231223"/>
    <lineage>
        <taxon>Eukaryota</taxon>
        <taxon>Metazoa</taxon>
        <taxon>Spiralia</taxon>
        <taxon>Lophotrochozoa</taxon>
        <taxon>Mollusca</taxon>
        <taxon>Gastropoda</taxon>
        <taxon>Heterobranchia</taxon>
        <taxon>Euthyneura</taxon>
        <taxon>Panpulmonata</taxon>
        <taxon>Sacoglossa</taxon>
        <taxon>Placobranchoidea</taxon>
        <taxon>Plakobranchidae</taxon>
        <taxon>Elysia</taxon>
    </lineage>
</organism>
<keyword evidence="6" id="KW-0493">Microtubule</keyword>
<dbReference type="PANTHER" id="PTHR24115">
    <property type="entry name" value="KINESIN-RELATED"/>
    <property type="match status" value="1"/>
</dbReference>
<comment type="similarity">
    <text evidence="5 6">Belongs to the TRAFAC class myosin-kinesin ATPase superfamily. Kinesin family.</text>
</comment>
<dbReference type="AlphaFoldDB" id="A0AAE0XPI1"/>
<evidence type="ECO:0000259" key="8">
    <source>
        <dbReference type="PROSITE" id="PS50067"/>
    </source>
</evidence>
<dbReference type="GO" id="GO:0016887">
    <property type="term" value="F:ATP hydrolysis activity"/>
    <property type="evidence" value="ECO:0007669"/>
    <property type="project" value="TreeGrafter"/>
</dbReference>
<dbReference type="GO" id="GO:0005874">
    <property type="term" value="C:microtubule"/>
    <property type="evidence" value="ECO:0007669"/>
    <property type="project" value="UniProtKB-KW"/>
</dbReference>
<feature type="binding site" evidence="5">
    <location>
        <begin position="115"/>
        <end position="122"/>
    </location>
    <ligand>
        <name>ATP</name>
        <dbReference type="ChEBI" id="CHEBI:30616"/>
    </ligand>
</feature>
<dbReference type="Pfam" id="PF00225">
    <property type="entry name" value="Kinesin"/>
    <property type="match status" value="1"/>
</dbReference>